<keyword evidence="3" id="KW-1185">Reference proteome</keyword>
<evidence type="ECO:0000256" key="1">
    <source>
        <dbReference type="SAM" id="MobiDB-lite"/>
    </source>
</evidence>
<gene>
    <name evidence="2" type="ORF">EGW08_016908</name>
</gene>
<sequence length="214" mass="23496">VTYIRESQETLASAELDRTGVSHPTVDTEKSGLADHTIGSDSENTIRLGINDSAIPKTDDTICLEIDHPQQSQQGSSGSVGSYQTVGHILNPRDRQLEDALTVIYIRDPQETLASAELDRTGVSHPTVDTEKSGLVICLTSVTADKPSETIVSSEKQTGPESMTESSTSVAPYVMLPQTHYYPNGTEPRRGGEGGGRRERERERERERKRERES</sequence>
<evidence type="ECO:0000313" key="3">
    <source>
        <dbReference type="Proteomes" id="UP000271974"/>
    </source>
</evidence>
<dbReference type="Proteomes" id="UP000271974">
    <property type="component" value="Unassembled WGS sequence"/>
</dbReference>
<proteinExistence type="predicted"/>
<feature type="non-terminal residue" evidence="2">
    <location>
        <position position="1"/>
    </location>
</feature>
<dbReference type="AlphaFoldDB" id="A0A3S1AY96"/>
<reference evidence="2 3" key="1">
    <citation type="submission" date="2019-01" db="EMBL/GenBank/DDBJ databases">
        <title>A draft genome assembly of the solar-powered sea slug Elysia chlorotica.</title>
        <authorList>
            <person name="Cai H."/>
            <person name="Li Q."/>
            <person name="Fang X."/>
            <person name="Li J."/>
            <person name="Curtis N.E."/>
            <person name="Altenburger A."/>
            <person name="Shibata T."/>
            <person name="Feng M."/>
            <person name="Maeda T."/>
            <person name="Schwartz J.A."/>
            <person name="Shigenobu S."/>
            <person name="Lundholm N."/>
            <person name="Nishiyama T."/>
            <person name="Yang H."/>
            <person name="Hasebe M."/>
            <person name="Li S."/>
            <person name="Pierce S.K."/>
            <person name="Wang J."/>
        </authorList>
    </citation>
    <scope>NUCLEOTIDE SEQUENCE [LARGE SCALE GENOMIC DNA]</scope>
    <source>
        <strain evidence="2">EC2010</strain>
        <tissue evidence="2">Whole organism of an adult</tissue>
    </source>
</reference>
<dbReference type="EMBL" id="RQTK01000752">
    <property type="protein sequence ID" value="RUS75319.1"/>
    <property type="molecule type" value="Genomic_DNA"/>
</dbReference>
<feature type="compositionally biased region" description="Polar residues" evidence="1">
    <location>
        <begin position="150"/>
        <end position="170"/>
    </location>
</feature>
<feature type="compositionally biased region" description="Basic and acidic residues" evidence="1">
    <location>
        <begin position="187"/>
        <end position="214"/>
    </location>
</feature>
<feature type="region of interest" description="Disordered" evidence="1">
    <location>
        <begin position="148"/>
        <end position="214"/>
    </location>
</feature>
<comment type="caution">
    <text evidence="2">The sequence shown here is derived from an EMBL/GenBank/DDBJ whole genome shotgun (WGS) entry which is preliminary data.</text>
</comment>
<organism evidence="2 3">
    <name type="scientific">Elysia chlorotica</name>
    <name type="common">Eastern emerald elysia</name>
    <name type="synonym">Sea slug</name>
    <dbReference type="NCBI Taxonomy" id="188477"/>
    <lineage>
        <taxon>Eukaryota</taxon>
        <taxon>Metazoa</taxon>
        <taxon>Spiralia</taxon>
        <taxon>Lophotrochozoa</taxon>
        <taxon>Mollusca</taxon>
        <taxon>Gastropoda</taxon>
        <taxon>Heterobranchia</taxon>
        <taxon>Euthyneura</taxon>
        <taxon>Panpulmonata</taxon>
        <taxon>Sacoglossa</taxon>
        <taxon>Placobranchoidea</taxon>
        <taxon>Plakobranchidae</taxon>
        <taxon>Elysia</taxon>
    </lineage>
</organism>
<name>A0A3S1AY96_ELYCH</name>
<evidence type="ECO:0000313" key="2">
    <source>
        <dbReference type="EMBL" id="RUS75319.1"/>
    </source>
</evidence>
<accession>A0A3S1AY96</accession>
<protein>
    <submittedName>
        <fullName evidence="2">Uncharacterized protein</fullName>
    </submittedName>
</protein>